<comment type="caution">
    <text evidence="1">The sequence shown here is derived from an EMBL/GenBank/DDBJ whole genome shotgun (WGS) entry which is preliminary data.</text>
</comment>
<dbReference type="AlphaFoldDB" id="A0A5B7J8R6"/>
<evidence type="ECO:0000313" key="2">
    <source>
        <dbReference type="Proteomes" id="UP000324222"/>
    </source>
</evidence>
<accession>A0A5B7J8R6</accession>
<reference evidence="1 2" key="1">
    <citation type="submission" date="2019-05" db="EMBL/GenBank/DDBJ databases">
        <title>Another draft genome of Portunus trituberculatus and its Hox gene families provides insights of decapod evolution.</title>
        <authorList>
            <person name="Jeong J.-H."/>
            <person name="Song I."/>
            <person name="Kim S."/>
            <person name="Choi T."/>
            <person name="Kim D."/>
            <person name="Ryu S."/>
            <person name="Kim W."/>
        </authorList>
    </citation>
    <scope>NUCLEOTIDE SEQUENCE [LARGE SCALE GENOMIC DNA]</scope>
    <source>
        <tissue evidence="1">Muscle</tissue>
    </source>
</reference>
<proteinExistence type="predicted"/>
<organism evidence="1 2">
    <name type="scientific">Portunus trituberculatus</name>
    <name type="common">Swimming crab</name>
    <name type="synonym">Neptunus trituberculatus</name>
    <dbReference type="NCBI Taxonomy" id="210409"/>
    <lineage>
        <taxon>Eukaryota</taxon>
        <taxon>Metazoa</taxon>
        <taxon>Ecdysozoa</taxon>
        <taxon>Arthropoda</taxon>
        <taxon>Crustacea</taxon>
        <taxon>Multicrustacea</taxon>
        <taxon>Malacostraca</taxon>
        <taxon>Eumalacostraca</taxon>
        <taxon>Eucarida</taxon>
        <taxon>Decapoda</taxon>
        <taxon>Pleocyemata</taxon>
        <taxon>Brachyura</taxon>
        <taxon>Eubrachyura</taxon>
        <taxon>Portunoidea</taxon>
        <taxon>Portunidae</taxon>
        <taxon>Portuninae</taxon>
        <taxon>Portunus</taxon>
    </lineage>
</organism>
<dbReference type="Proteomes" id="UP000324222">
    <property type="component" value="Unassembled WGS sequence"/>
</dbReference>
<evidence type="ECO:0000313" key="1">
    <source>
        <dbReference type="EMBL" id="MPC91219.1"/>
    </source>
</evidence>
<protein>
    <submittedName>
        <fullName evidence="1">Uncharacterized protein</fullName>
    </submittedName>
</protein>
<name>A0A5B7J8R6_PORTR</name>
<dbReference type="EMBL" id="VSRR010087015">
    <property type="protein sequence ID" value="MPC91219.1"/>
    <property type="molecule type" value="Genomic_DNA"/>
</dbReference>
<gene>
    <name evidence="1" type="ORF">E2C01_086240</name>
</gene>
<sequence>MSRCSGTTTQGKVRCESCIGRLSRSCQTREM</sequence>
<keyword evidence="2" id="KW-1185">Reference proteome</keyword>